<dbReference type="SUPFAM" id="SSF53335">
    <property type="entry name" value="S-adenosyl-L-methionine-dependent methyltransferases"/>
    <property type="match status" value="1"/>
</dbReference>
<sequence length="368" mass="41031">MDRTQRLLRSLTKDARLVEVGPSFNPLAPKRDGWNTFVIDHASRDDLVAKYKAHEGVDTTRIEEVDFVWQGGSLADAVPADQHGTFDAFIASHVIEHTTDVVTFLKAAETLIRPDGVIILAVPDKRKCFDFYRHPSTTGDALAAFLEKRSRHDTRTHFEFIMRTVHKGGAPGWHADDTREGIIAIPFEKAHEQLGLAALPEYVDAHNWIFVPSSFRLMLLELTAMGYLDLRVEEIAEAEATEFYAWLRRGREAMTPTELQAARRHLMDLTIVELSQQLRQLPVSLLGEDSAEAKVLDRIREADFRAEATQIVLAAVLASTGWRGLDRRKFQTLIAEASRSIPVSGPAAVQHLVLLEGARKVLGLASGA</sequence>
<dbReference type="GO" id="GO:0008168">
    <property type="term" value="F:methyltransferase activity"/>
    <property type="evidence" value="ECO:0007669"/>
    <property type="project" value="UniProtKB-KW"/>
</dbReference>
<dbReference type="GO" id="GO:0032259">
    <property type="term" value="P:methylation"/>
    <property type="evidence" value="ECO:0007669"/>
    <property type="project" value="UniProtKB-KW"/>
</dbReference>
<name>A0ABT8AWD8_9HYPH</name>
<organism evidence="1 2">
    <name type="scientific">Methylobacterium longum</name>
    <dbReference type="NCBI Taxonomy" id="767694"/>
    <lineage>
        <taxon>Bacteria</taxon>
        <taxon>Pseudomonadati</taxon>
        <taxon>Pseudomonadota</taxon>
        <taxon>Alphaproteobacteria</taxon>
        <taxon>Hyphomicrobiales</taxon>
        <taxon>Methylobacteriaceae</taxon>
        <taxon>Methylobacterium</taxon>
    </lineage>
</organism>
<dbReference type="Proteomes" id="UP001244297">
    <property type="component" value="Unassembled WGS sequence"/>
</dbReference>
<protein>
    <submittedName>
        <fullName evidence="1">Methyltransferase domain-containing protein</fullName>
    </submittedName>
</protein>
<evidence type="ECO:0000313" key="2">
    <source>
        <dbReference type="Proteomes" id="UP001244297"/>
    </source>
</evidence>
<keyword evidence="2" id="KW-1185">Reference proteome</keyword>
<dbReference type="InterPro" id="IPR029063">
    <property type="entry name" value="SAM-dependent_MTases_sf"/>
</dbReference>
<dbReference type="Pfam" id="PF13489">
    <property type="entry name" value="Methyltransf_23"/>
    <property type="match status" value="1"/>
</dbReference>
<keyword evidence="1" id="KW-0489">Methyltransferase</keyword>
<dbReference type="Gene3D" id="3.40.50.150">
    <property type="entry name" value="Vaccinia Virus protein VP39"/>
    <property type="match status" value="1"/>
</dbReference>
<keyword evidence="1" id="KW-0808">Transferase</keyword>
<proteinExistence type="predicted"/>
<dbReference type="EMBL" id="JAUFPT010000078">
    <property type="protein sequence ID" value="MDN3573598.1"/>
    <property type="molecule type" value="Genomic_DNA"/>
</dbReference>
<reference evidence="2" key="1">
    <citation type="journal article" date="2019" name="Int. J. Syst. Evol. Microbiol.">
        <title>The Global Catalogue of Microorganisms (GCM) 10K type strain sequencing project: providing services to taxonomists for standard genome sequencing and annotation.</title>
        <authorList>
            <consortium name="The Broad Institute Genomics Platform"/>
            <consortium name="The Broad Institute Genome Sequencing Center for Infectious Disease"/>
            <person name="Wu L."/>
            <person name="Ma J."/>
        </authorList>
    </citation>
    <scope>NUCLEOTIDE SEQUENCE [LARGE SCALE GENOMIC DNA]</scope>
    <source>
        <strain evidence="2">CECT 7806</strain>
    </source>
</reference>
<comment type="caution">
    <text evidence="1">The sequence shown here is derived from an EMBL/GenBank/DDBJ whole genome shotgun (WGS) entry which is preliminary data.</text>
</comment>
<evidence type="ECO:0000313" key="1">
    <source>
        <dbReference type="EMBL" id="MDN3573598.1"/>
    </source>
</evidence>
<dbReference type="RefSeq" id="WP_238291041.1">
    <property type="nucleotide sequence ID" value="NZ_BPQS01000031.1"/>
</dbReference>
<gene>
    <name evidence="1" type="ORF">QWZ18_23630</name>
</gene>
<accession>A0ABT8AWD8</accession>